<dbReference type="InterPro" id="IPR001633">
    <property type="entry name" value="EAL_dom"/>
</dbReference>
<dbReference type="Gene3D" id="3.20.20.450">
    <property type="entry name" value="EAL domain"/>
    <property type="match status" value="1"/>
</dbReference>
<dbReference type="AlphaFoldDB" id="A0A9X4AEA0"/>
<evidence type="ECO:0000259" key="2">
    <source>
        <dbReference type="SMART" id="SM00052"/>
    </source>
</evidence>
<evidence type="ECO:0000313" key="4">
    <source>
        <dbReference type="Proteomes" id="UP001143700"/>
    </source>
</evidence>
<dbReference type="InterPro" id="IPR035919">
    <property type="entry name" value="EAL_sf"/>
</dbReference>
<reference evidence="3" key="1">
    <citation type="journal article" date="2022" name="Microorganisms">
        <title>Antibiotic Susceptibility, Resistance Gene Determinants and Corresponding Genomic Regions in Lactobacillus amylovorus Isolates Derived from Wild Boars and Domestic Pigs.</title>
        <authorList>
            <person name="Moravkova M."/>
            <person name="Kostovova I."/>
            <person name="Kavanova K."/>
            <person name="Pechar R."/>
            <person name="Stanek S."/>
            <person name="Brychta A."/>
            <person name="Zeman M."/>
            <person name="Kubasova T."/>
        </authorList>
    </citation>
    <scope>NUCLEOTIDE SEQUENCE</scope>
    <source>
        <strain evidence="3">M356A</strain>
    </source>
</reference>
<organism evidence="3 4">
    <name type="scientific">Lactobacillus amylovorus</name>
    <dbReference type="NCBI Taxonomy" id="1604"/>
    <lineage>
        <taxon>Bacteria</taxon>
        <taxon>Bacillati</taxon>
        <taxon>Bacillota</taxon>
        <taxon>Bacilli</taxon>
        <taxon>Lactobacillales</taxon>
        <taxon>Lactobacillaceae</taxon>
        <taxon>Lactobacillus</taxon>
    </lineage>
</organism>
<evidence type="ECO:0000313" key="3">
    <source>
        <dbReference type="EMBL" id="MDB6262848.1"/>
    </source>
</evidence>
<evidence type="ECO:0000256" key="1">
    <source>
        <dbReference type="SAM" id="Phobius"/>
    </source>
</evidence>
<name>A0A9X4AEA0_LACAM</name>
<dbReference type="Pfam" id="PF00563">
    <property type="entry name" value="EAL"/>
    <property type="match status" value="1"/>
</dbReference>
<feature type="transmembrane region" description="Helical" evidence="1">
    <location>
        <begin position="6"/>
        <end position="24"/>
    </location>
</feature>
<dbReference type="SUPFAM" id="SSF141868">
    <property type="entry name" value="EAL domain-like"/>
    <property type="match status" value="1"/>
</dbReference>
<accession>A0A9X4AEA0</accession>
<gene>
    <name evidence="3" type="ORF">ODV15_09875</name>
</gene>
<dbReference type="RefSeq" id="WP_271870797.1">
    <property type="nucleotide sequence ID" value="NZ_JAOTGU010000021.1"/>
</dbReference>
<dbReference type="EMBL" id="JAOTGU010000021">
    <property type="protein sequence ID" value="MDB6262848.1"/>
    <property type="molecule type" value="Genomic_DNA"/>
</dbReference>
<dbReference type="SMART" id="SM00052">
    <property type="entry name" value="EAL"/>
    <property type="match status" value="1"/>
</dbReference>
<reference evidence="3" key="2">
    <citation type="submission" date="2022-10" db="EMBL/GenBank/DDBJ databases">
        <authorList>
            <person name="Kostovova I."/>
            <person name="Moravkova M."/>
            <person name="Pechar R."/>
        </authorList>
    </citation>
    <scope>NUCLEOTIDE SEQUENCE</scope>
    <source>
        <strain evidence="3">M356A</strain>
    </source>
</reference>
<feature type="domain" description="EAL" evidence="2">
    <location>
        <begin position="24"/>
        <end position="268"/>
    </location>
</feature>
<keyword evidence="1" id="KW-1133">Transmembrane helix</keyword>
<protein>
    <submittedName>
        <fullName evidence="3">EAL domain-containing protein</fullName>
    </submittedName>
</protein>
<dbReference type="Proteomes" id="UP001143700">
    <property type="component" value="Unassembled WGS sequence"/>
</dbReference>
<proteinExistence type="predicted"/>
<keyword evidence="1" id="KW-0472">Membrane</keyword>
<sequence>MTRLILILRIIFIVFTIICILFCVEAHFRYKRKVGIDEDKDYTSKYQYFVQAIYDENDQLFGYELLIREYNPETKKWQLPKGVNDFPLNLVAEAVEKQRHQFKDSVRYIAINMTVGQLIDYRAVNFLDWVEGVLPNKIIILELDNKDVLSSTHYRRHQLMRVLKELTHSYPNIRVTIEDVDSSKESYKKLTRFLPWIDYIKFNADTFNKSKDHWIDVTLAQWQRELKKYHIQVILGKIETESQGALAKQLNINLREGYLYQRPQPIKEEVE</sequence>
<comment type="caution">
    <text evidence="3">The sequence shown here is derived from an EMBL/GenBank/DDBJ whole genome shotgun (WGS) entry which is preliminary data.</text>
</comment>
<keyword evidence="1" id="KW-0812">Transmembrane</keyword>